<dbReference type="Proteomes" id="UP001418796">
    <property type="component" value="Unassembled WGS sequence"/>
</dbReference>
<dbReference type="Pfam" id="PF07485">
    <property type="entry name" value="DUF1529"/>
    <property type="match status" value="1"/>
</dbReference>
<accession>A0ABU9VLU0</accession>
<organism evidence="1 2">
    <name type="scientific">Alkalicoccobacillus gibsonii</name>
    <dbReference type="NCBI Taxonomy" id="79881"/>
    <lineage>
        <taxon>Bacteria</taxon>
        <taxon>Bacillati</taxon>
        <taxon>Bacillota</taxon>
        <taxon>Bacilli</taxon>
        <taxon>Bacillales</taxon>
        <taxon>Bacillaceae</taxon>
        <taxon>Alkalicoccobacillus</taxon>
    </lineage>
</organism>
<gene>
    <name evidence="1" type="ORF">MKY91_16740</name>
</gene>
<dbReference type="InterPro" id="IPR011094">
    <property type="entry name" value="Uncharacterised_LppY/LpqO"/>
</dbReference>
<name>A0ABU9VLU0_9BACI</name>
<comment type="caution">
    <text evidence="1">The sequence shown here is derived from an EMBL/GenBank/DDBJ whole genome shotgun (WGS) entry which is preliminary data.</text>
</comment>
<protein>
    <submittedName>
        <fullName evidence="1">DUF1259 domain-containing protein</fullName>
    </submittedName>
</protein>
<evidence type="ECO:0000313" key="1">
    <source>
        <dbReference type="EMBL" id="MEN0644803.1"/>
    </source>
</evidence>
<proteinExistence type="predicted"/>
<reference evidence="1 2" key="1">
    <citation type="submission" date="2024-03" db="EMBL/GenBank/DDBJ databases">
        <title>Bacilli Hybrid Assemblies.</title>
        <authorList>
            <person name="Kovac J."/>
        </authorList>
    </citation>
    <scope>NUCLEOTIDE SEQUENCE [LARGE SCALE GENOMIC DNA]</scope>
    <source>
        <strain evidence="1 2">FSL R7-0666</strain>
    </source>
</reference>
<dbReference type="EMBL" id="JBCITK010000001">
    <property type="protein sequence ID" value="MEN0644803.1"/>
    <property type="molecule type" value="Genomic_DNA"/>
</dbReference>
<sequence>MNSLCQQCAWILKGKGSEENGYCSISIPRSIKATIQGRPAQAPIRAGVTFESFDQQGNALNLGKIVLKQEEIQPFIHVLITHGIQLSALHNHWIYDDPTLFYVHFQSVEPPLTFCTKLAEALKQIVV</sequence>
<evidence type="ECO:0000313" key="2">
    <source>
        <dbReference type="Proteomes" id="UP001418796"/>
    </source>
</evidence>
<dbReference type="RefSeq" id="WP_343131426.1">
    <property type="nucleotide sequence ID" value="NZ_JBCITK010000001.1"/>
</dbReference>
<keyword evidence="2" id="KW-1185">Reference proteome</keyword>